<reference evidence="2 3" key="1">
    <citation type="submission" date="2021-12" db="EMBL/GenBank/DDBJ databases">
        <title>Discovery of the Pendulisporaceae a myxobacterial family with distinct sporulation behavior and unique specialized metabolism.</title>
        <authorList>
            <person name="Garcia R."/>
            <person name="Popoff A."/>
            <person name="Bader C.D."/>
            <person name="Loehr J."/>
            <person name="Walesch S."/>
            <person name="Walt C."/>
            <person name="Boldt J."/>
            <person name="Bunk B."/>
            <person name="Haeckl F.J.F.P.J."/>
            <person name="Gunesch A.P."/>
            <person name="Birkelbach J."/>
            <person name="Nuebel U."/>
            <person name="Pietschmann T."/>
            <person name="Bach T."/>
            <person name="Mueller R."/>
        </authorList>
    </citation>
    <scope>NUCLEOTIDE SEQUENCE [LARGE SCALE GENOMIC DNA]</scope>
    <source>
        <strain evidence="2 3">MSr11954</strain>
    </source>
</reference>
<gene>
    <name evidence="2" type="ORF">LZC94_23860</name>
</gene>
<organism evidence="2 3">
    <name type="scientific">Pendulispora albinea</name>
    <dbReference type="NCBI Taxonomy" id="2741071"/>
    <lineage>
        <taxon>Bacteria</taxon>
        <taxon>Pseudomonadati</taxon>
        <taxon>Myxococcota</taxon>
        <taxon>Myxococcia</taxon>
        <taxon>Myxococcales</taxon>
        <taxon>Sorangiineae</taxon>
        <taxon>Pendulisporaceae</taxon>
        <taxon>Pendulispora</taxon>
    </lineage>
</organism>
<feature type="compositionally biased region" description="Low complexity" evidence="1">
    <location>
        <begin position="67"/>
        <end position="76"/>
    </location>
</feature>
<evidence type="ECO:0000256" key="1">
    <source>
        <dbReference type="SAM" id="MobiDB-lite"/>
    </source>
</evidence>
<feature type="region of interest" description="Disordered" evidence="1">
    <location>
        <begin position="41"/>
        <end position="76"/>
    </location>
</feature>
<dbReference type="Gene3D" id="2.60.120.430">
    <property type="entry name" value="Galactose-binding lectin"/>
    <property type="match status" value="1"/>
</dbReference>
<evidence type="ECO:0000313" key="2">
    <source>
        <dbReference type="EMBL" id="WXB10911.1"/>
    </source>
</evidence>
<dbReference type="SUPFAM" id="SSF49785">
    <property type="entry name" value="Galactose-binding domain-like"/>
    <property type="match status" value="1"/>
</dbReference>
<dbReference type="RefSeq" id="WP_394820527.1">
    <property type="nucleotide sequence ID" value="NZ_CP089984.1"/>
</dbReference>
<dbReference type="InterPro" id="IPR008979">
    <property type="entry name" value="Galactose-bd-like_sf"/>
</dbReference>
<protein>
    <submittedName>
        <fullName evidence="2">Uncharacterized protein</fullName>
    </submittedName>
</protein>
<proteinExistence type="predicted"/>
<accession>A0ABZ2LJ00</accession>
<dbReference type="PROSITE" id="PS51257">
    <property type="entry name" value="PROKAR_LIPOPROTEIN"/>
    <property type="match status" value="1"/>
</dbReference>
<evidence type="ECO:0000313" key="3">
    <source>
        <dbReference type="Proteomes" id="UP001370348"/>
    </source>
</evidence>
<sequence>MRRLTNAAGAARTLRTAVGFALAPLLVTGCGLVFGISSGEYDPDPFGRDGGARADGRPPGNDPDGKPPGNDPDGAPGCKRELLDDLEDGNGEILPCDGRRGGWYAYNDGSAGGTQTPAPGGPFLPLNPGYNGSQYAAHGKVNGFTAKGAGLGFDLNKAGGTRGTYNASGYGGIRFWVRGNVPGTIYLNIRDKNRDPEGGVCQAPGTCNDLFGSNVDVKTDWTRVDKAFSDMTPDKPHGAERVDQGNIYAVEFHTAANTKDFEFWVDDISFF</sequence>
<dbReference type="Proteomes" id="UP001370348">
    <property type="component" value="Chromosome"/>
</dbReference>
<dbReference type="EMBL" id="CP089984">
    <property type="protein sequence ID" value="WXB10911.1"/>
    <property type="molecule type" value="Genomic_DNA"/>
</dbReference>
<name>A0ABZ2LJ00_9BACT</name>
<feature type="compositionally biased region" description="Basic and acidic residues" evidence="1">
    <location>
        <begin position="45"/>
        <end position="56"/>
    </location>
</feature>
<keyword evidence="3" id="KW-1185">Reference proteome</keyword>